<dbReference type="Gene3D" id="1.20.1320.20">
    <property type="entry name" value="hef helicase domain"/>
    <property type="match status" value="1"/>
</dbReference>
<comment type="catalytic activity">
    <reaction evidence="13 14">
        <text>ATP + H2O = ADP + phosphate + H(+)</text>
        <dbReference type="Rhea" id="RHEA:13065"/>
        <dbReference type="ChEBI" id="CHEBI:15377"/>
        <dbReference type="ChEBI" id="CHEBI:15378"/>
        <dbReference type="ChEBI" id="CHEBI:30616"/>
        <dbReference type="ChEBI" id="CHEBI:43474"/>
        <dbReference type="ChEBI" id="CHEBI:456216"/>
        <dbReference type="EC" id="3.6.4.12"/>
    </reaction>
</comment>
<dbReference type="GO" id="GO:0005524">
    <property type="term" value="F:ATP binding"/>
    <property type="evidence" value="ECO:0007669"/>
    <property type="project" value="UniProtKB-UniRule"/>
</dbReference>
<feature type="region of interest" description="Disordered" evidence="15">
    <location>
        <begin position="817"/>
        <end position="844"/>
    </location>
</feature>
<dbReference type="Proteomes" id="UP000235672">
    <property type="component" value="Unassembled WGS sequence"/>
</dbReference>
<comment type="subcellular location">
    <subcellularLocation>
        <location evidence="2 14">Nucleus</location>
    </subcellularLocation>
</comment>
<evidence type="ECO:0000256" key="11">
    <source>
        <dbReference type="ARBA" id="ARBA00023204"/>
    </source>
</evidence>
<evidence type="ECO:0000256" key="5">
    <source>
        <dbReference type="ARBA" id="ARBA00022741"/>
    </source>
</evidence>
<dbReference type="OrthoDB" id="164902at2759"/>
<dbReference type="GO" id="GO:0005634">
    <property type="term" value="C:nucleus"/>
    <property type="evidence" value="ECO:0007669"/>
    <property type="project" value="UniProtKB-SubCell"/>
</dbReference>
<comment type="similarity">
    <text evidence="3 14">Belongs to the DEAD box helicase family. DEAH subfamily. FANCM sub-subfamily.</text>
</comment>
<dbReference type="PROSITE" id="PS51194">
    <property type="entry name" value="HELICASE_CTER"/>
    <property type="match status" value="1"/>
</dbReference>
<evidence type="ECO:0000256" key="2">
    <source>
        <dbReference type="ARBA" id="ARBA00004123"/>
    </source>
</evidence>
<feature type="compositionally biased region" description="Basic residues" evidence="15">
    <location>
        <begin position="1032"/>
        <end position="1041"/>
    </location>
</feature>
<dbReference type="GO" id="GO:0036297">
    <property type="term" value="P:interstrand cross-link repair"/>
    <property type="evidence" value="ECO:0007669"/>
    <property type="project" value="TreeGrafter"/>
</dbReference>
<reference evidence="18 19" key="1">
    <citation type="submission" date="2016-05" db="EMBL/GenBank/DDBJ databases">
        <title>A degradative enzymes factory behind the ericoid mycorrhizal symbiosis.</title>
        <authorList>
            <consortium name="DOE Joint Genome Institute"/>
            <person name="Martino E."/>
            <person name="Morin E."/>
            <person name="Grelet G."/>
            <person name="Kuo A."/>
            <person name="Kohler A."/>
            <person name="Daghino S."/>
            <person name="Barry K."/>
            <person name="Choi C."/>
            <person name="Cichocki N."/>
            <person name="Clum A."/>
            <person name="Copeland A."/>
            <person name="Hainaut M."/>
            <person name="Haridas S."/>
            <person name="Labutti K."/>
            <person name="Lindquist E."/>
            <person name="Lipzen A."/>
            <person name="Khouja H.-R."/>
            <person name="Murat C."/>
            <person name="Ohm R."/>
            <person name="Olson A."/>
            <person name="Spatafora J."/>
            <person name="Veneault-Fourrey C."/>
            <person name="Henrissat B."/>
            <person name="Grigoriev I."/>
            <person name="Martin F."/>
            <person name="Perotto S."/>
        </authorList>
    </citation>
    <scope>NUCLEOTIDE SEQUENCE [LARGE SCALE GENOMIC DNA]</scope>
    <source>
        <strain evidence="18 19">UAMH 7357</strain>
    </source>
</reference>
<dbReference type="FunFam" id="3.40.50.300:FF:001992">
    <property type="entry name" value="ATP-dependent RNA helicase, putative"/>
    <property type="match status" value="1"/>
</dbReference>
<feature type="compositionally biased region" description="Acidic residues" evidence="15">
    <location>
        <begin position="1047"/>
        <end position="1067"/>
    </location>
</feature>
<keyword evidence="9" id="KW-0067">ATP-binding</keyword>
<dbReference type="Pfam" id="PF00271">
    <property type="entry name" value="Helicase_C"/>
    <property type="match status" value="1"/>
</dbReference>
<evidence type="ECO:0000256" key="7">
    <source>
        <dbReference type="ARBA" id="ARBA00022801"/>
    </source>
</evidence>
<comment type="function">
    <text evidence="1 14">ATP-dependent DNA helicase involved in DNA damage repair by homologous recombination and in genome maintenance. Capable of unwinding D-loops. Plays a role in limiting crossover recombinants during mitotic DNA double-strand break (DSB) repair. Component of a FANCM-MHF complex which promotes gene conversion at blocked replication forks, probably by reversal of the stalled fork.</text>
</comment>
<accession>A0A2J6QET4</accession>
<keyword evidence="10" id="KW-0238">DNA-binding</keyword>
<evidence type="ECO:0000313" key="19">
    <source>
        <dbReference type="Proteomes" id="UP000235672"/>
    </source>
</evidence>
<feature type="compositionally biased region" description="Polar residues" evidence="15">
    <location>
        <begin position="135"/>
        <end position="162"/>
    </location>
</feature>
<dbReference type="CDD" id="cd18801">
    <property type="entry name" value="SF2_C_FANCM_Hef"/>
    <property type="match status" value="1"/>
</dbReference>
<name>A0A2J6QET4_9HELO</name>
<evidence type="ECO:0000256" key="15">
    <source>
        <dbReference type="SAM" id="MobiDB-lite"/>
    </source>
</evidence>
<evidence type="ECO:0000256" key="10">
    <source>
        <dbReference type="ARBA" id="ARBA00023125"/>
    </source>
</evidence>
<feature type="region of interest" description="Disordered" evidence="15">
    <location>
        <begin position="986"/>
        <end position="1181"/>
    </location>
</feature>
<evidence type="ECO:0000256" key="8">
    <source>
        <dbReference type="ARBA" id="ARBA00022806"/>
    </source>
</evidence>
<comment type="subunit">
    <text evidence="4 14">Interacts with the MHF histone-fold complex to form the FANCM-MHF complex.</text>
</comment>
<gene>
    <name evidence="18" type="ORF">NA56DRAFT_642602</name>
</gene>
<dbReference type="CDD" id="cd12091">
    <property type="entry name" value="FANCM_ID"/>
    <property type="match status" value="1"/>
</dbReference>
<dbReference type="CDD" id="cd18033">
    <property type="entry name" value="DEXDc_FANCM"/>
    <property type="match status" value="1"/>
</dbReference>
<dbReference type="InterPro" id="IPR027417">
    <property type="entry name" value="P-loop_NTPase"/>
</dbReference>
<evidence type="ECO:0000313" key="18">
    <source>
        <dbReference type="EMBL" id="PMD24783.1"/>
    </source>
</evidence>
<feature type="compositionally biased region" description="Basic and acidic residues" evidence="15">
    <location>
        <begin position="44"/>
        <end position="53"/>
    </location>
</feature>
<keyword evidence="5" id="KW-0547">Nucleotide-binding</keyword>
<dbReference type="EMBL" id="KZ613471">
    <property type="protein sequence ID" value="PMD24783.1"/>
    <property type="molecule type" value="Genomic_DNA"/>
</dbReference>
<feature type="region of interest" description="Disordered" evidence="15">
    <location>
        <begin position="19"/>
        <end position="162"/>
    </location>
</feature>
<dbReference type="PROSITE" id="PS51192">
    <property type="entry name" value="HELICASE_ATP_BIND_1"/>
    <property type="match status" value="1"/>
</dbReference>
<keyword evidence="11" id="KW-0234">DNA repair</keyword>
<keyword evidence="7 18" id="KW-0378">Hydrolase</keyword>
<evidence type="ECO:0000256" key="14">
    <source>
        <dbReference type="RuleBase" id="RU367027"/>
    </source>
</evidence>
<evidence type="ECO:0000256" key="9">
    <source>
        <dbReference type="ARBA" id="ARBA00022840"/>
    </source>
</evidence>
<evidence type="ECO:0000256" key="3">
    <source>
        <dbReference type="ARBA" id="ARBA00009889"/>
    </source>
</evidence>
<keyword evidence="8" id="KW-0347">Helicase</keyword>
<evidence type="ECO:0000256" key="6">
    <source>
        <dbReference type="ARBA" id="ARBA00022763"/>
    </source>
</evidence>
<dbReference type="Pfam" id="PF04851">
    <property type="entry name" value="ResIII"/>
    <property type="match status" value="1"/>
</dbReference>
<dbReference type="PANTHER" id="PTHR14025:SF20">
    <property type="entry name" value="FANCONI ANEMIA GROUP M PROTEIN"/>
    <property type="match status" value="1"/>
</dbReference>
<dbReference type="GO" id="GO:0043138">
    <property type="term" value="F:3'-5' DNA helicase activity"/>
    <property type="evidence" value="ECO:0007669"/>
    <property type="project" value="InterPro"/>
</dbReference>
<dbReference type="GO" id="GO:0016887">
    <property type="term" value="F:ATP hydrolysis activity"/>
    <property type="evidence" value="ECO:0007669"/>
    <property type="project" value="RHEA"/>
</dbReference>
<evidence type="ECO:0000256" key="4">
    <source>
        <dbReference type="ARBA" id="ARBA00011390"/>
    </source>
</evidence>
<evidence type="ECO:0000256" key="13">
    <source>
        <dbReference type="ARBA" id="ARBA00047995"/>
    </source>
</evidence>
<dbReference type="STRING" id="1745343.A0A2J6QET4"/>
<evidence type="ECO:0000256" key="12">
    <source>
        <dbReference type="ARBA" id="ARBA00023242"/>
    </source>
</evidence>
<dbReference type="FunFam" id="3.40.50.300:FF:000861">
    <property type="entry name" value="Fanconi anemia, complementation group M"/>
    <property type="match status" value="1"/>
</dbReference>
<dbReference type="Gene3D" id="3.40.50.300">
    <property type="entry name" value="P-loop containing nucleotide triphosphate hydrolases"/>
    <property type="match status" value="2"/>
</dbReference>
<proteinExistence type="inferred from homology"/>
<keyword evidence="6" id="KW-0227">DNA damage</keyword>
<dbReference type="InterPro" id="IPR044749">
    <property type="entry name" value="FANCM_DEXDc"/>
</dbReference>
<dbReference type="PANTHER" id="PTHR14025">
    <property type="entry name" value="FANCONI ANEMIA GROUP M FANCM FAMILY MEMBER"/>
    <property type="match status" value="1"/>
</dbReference>
<feature type="compositionally biased region" description="Acidic residues" evidence="15">
    <location>
        <begin position="1120"/>
        <end position="1136"/>
    </location>
</feature>
<keyword evidence="12" id="KW-0539">Nucleus</keyword>
<dbReference type="InterPro" id="IPR001650">
    <property type="entry name" value="Helicase_C-like"/>
</dbReference>
<dbReference type="GO" id="GO:0045003">
    <property type="term" value="P:double-strand break repair via synthesis-dependent strand annealing"/>
    <property type="evidence" value="ECO:0007669"/>
    <property type="project" value="TreeGrafter"/>
</dbReference>
<evidence type="ECO:0000259" key="16">
    <source>
        <dbReference type="PROSITE" id="PS51192"/>
    </source>
</evidence>
<protein>
    <recommendedName>
        <fullName evidence="14">ATP-dependent DNA helicase</fullName>
        <ecNumber evidence="14">3.6.4.12</ecNumber>
    </recommendedName>
</protein>
<feature type="compositionally biased region" description="Polar residues" evidence="15">
    <location>
        <begin position="1080"/>
        <end position="1097"/>
    </location>
</feature>
<dbReference type="SMART" id="SM00490">
    <property type="entry name" value="HELICc"/>
    <property type="match status" value="1"/>
</dbReference>
<dbReference type="AlphaFoldDB" id="A0A2J6QET4"/>
<evidence type="ECO:0000259" key="17">
    <source>
        <dbReference type="PROSITE" id="PS51194"/>
    </source>
</evidence>
<feature type="domain" description="Helicase C-terminal" evidence="17">
    <location>
        <begin position="625"/>
        <end position="811"/>
    </location>
</feature>
<feature type="domain" description="Helicase ATP-binding" evidence="16">
    <location>
        <begin position="281"/>
        <end position="449"/>
    </location>
</feature>
<dbReference type="GO" id="GO:0000400">
    <property type="term" value="F:four-way junction DNA binding"/>
    <property type="evidence" value="ECO:0007669"/>
    <property type="project" value="TreeGrafter"/>
</dbReference>
<sequence>MDDDDYDDIADEDFIEAFSQASQTLLPQPAKRRRIGDGIEDEDGTRGDRHRSYSVENGSGGDENDLSKKKKSKYKVHIADHEIPPARIIGATQAEAHPDSSPYRIRGPIFKKARPEPPPPPSPVFKAPPRRTDSIVESLSRQTSRSSLEQSKPSQGNSIPSQEQDFAHELEDLPSDAFSSPEYGSGSKKPIEIESSPPRVTQENFRPQHRLGAPQQGLKQTTLFGGRATQEVSASQAKKVHNFIVDLPPEAPTHHALDKEACKTWVYPTNLGSIRNYQYSIVKHGLFNNLLVALPTGLGKTFIAATIMFNFFRWTKDAKIVFVAPTKPLVAQQVEACFNIVGIPKSQTTMLTGEQVPALRAEEWKAKRVFFMTPQTLENDLSSGCADPKSIVLLVVDEAHRATGNYAYVKVVSFMRRFNKSFRILALTATPGASVEAVQEVIDGLEISKVEIRTEESIDIQQYVHRRDIDQILLDPSDEMIMVKDLFSKALQPLVNQLCGQNGYWNRDPMSLTPFGMLQAKKNWFKSPAARTASQGLKGMMMGLFSILASVAHSIKLLNFHGIGPFFSSIKDFKQGVDDKSRPSKYKSQICDCPEFKKMMDRIQMWLSKDDFVGHPKLTYLCDTILNHFLDAGEGRLGEDAPPSATRVIVFAEFRDSAEDIVRVLNRHGPMIRASVFVGQADSKRSEGMNQQKQQATIDKFKNGVFNVIVATSIGEEGLDIGQVDLIVCYDASASPIRMLQRMGRTGRKRAGNIVLLLMRGKEEESFTKAKDNYEQMQKMISSGARFNFRHDLSVRIIPRDIVPVVEKKMIEIPIENTQDPSLPEPRRRPAKALKRPPKKFHMPDGVQTGFQKASKLSADGTTLLDRGVTVKYSELQKKELAPIPKLESVLLSAEEEEELRERYQSIPGEDFQEVEMPDVTVQTVAQRSLGPVWSIAHGEYTKRCVKLFKTLADSQDIIDRFTMPYGETEPESNLWYPPVLVKEESNVDKPSPQTWKTAPPKPKQARKKALKQAIVISGVESDGEESDTTPKRGRQARKRAVSMSGDETEGEGEDLLNSEDPSEDSDGSIGSLKDFLADNPSSSIRNQPLARSSTTPPALDPTLKQFKKPISLPATQETHEDDEDEDEDEDDDLPDLPELLRDLAKVNKQVASDDLEEETVPVLRQRENRRRVVHDSDSDE</sequence>
<organism evidence="18 19">
    <name type="scientific">Hyaloscypha hepaticicola</name>
    <dbReference type="NCBI Taxonomy" id="2082293"/>
    <lineage>
        <taxon>Eukaryota</taxon>
        <taxon>Fungi</taxon>
        <taxon>Dikarya</taxon>
        <taxon>Ascomycota</taxon>
        <taxon>Pezizomycotina</taxon>
        <taxon>Leotiomycetes</taxon>
        <taxon>Helotiales</taxon>
        <taxon>Hyaloscyphaceae</taxon>
        <taxon>Hyaloscypha</taxon>
    </lineage>
</organism>
<feature type="region of interest" description="Disordered" evidence="15">
    <location>
        <begin position="174"/>
        <end position="216"/>
    </location>
</feature>
<dbReference type="GO" id="GO:0009378">
    <property type="term" value="F:four-way junction helicase activity"/>
    <property type="evidence" value="ECO:0007669"/>
    <property type="project" value="TreeGrafter"/>
</dbReference>
<feature type="compositionally biased region" description="Basic residues" evidence="15">
    <location>
        <begin position="829"/>
        <end position="841"/>
    </location>
</feature>
<keyword evidence="19" id="KW-1185">Reference proteome</keyword>
<dbReference type="InterPro" id="IPR039686">
    <property type="entry name" value="FANCM/Mph1-like_ID"/>
</dbReference>
<dbReference type="SMART" id="SM00487">
    <property type="entry name" value="DEXDc"/>
    <property type="match status" value="1"/>
</dbReference>
<evidence type="ECO:0000256" key="1">
    <source>
        <dbReference type="ARBA" id="ARBA00003813"/>
    </source>
</evidence>
<dbReference type="EC" id="3.6.4.12" evidence="14"/>
<dbReference type="InterPro" id="IPR014001">
    <property type="entry name" value="Helicase_ATP-bd"/>
</dbReference>
<dbReference type="SUPFAM" id="SSF52540">
    <property type="entry name" value="P-loop containing nucleoside triphosphate hydrolases"/>
    <property type="match status" value="1"/>
</dbReference>
<dbReference type="InterPro" id="IPR006935">
    <property type="entry name" value="Helicase/UvrB_N"/>
</dbReference>